<name>A0A4U8V0H6_STECR</name>
<organism evidence="1 2">
    <name type="scientific">Steinernema carpocapsae</name>
    <name type="common">Entomopathogenic nematode</name>
    <dbReference type="NCBI Taxonomy" id="34508"/>
    <lineage>
        <taxon>Eukaryota</taxon>
        <taxon>Metazoa</taxon>
        <taxon>Ecdysozoa</taxon>
        <taxon>Nematoda</taxon>
        <taxon>Chromadorea</taxon>
        <taxon>Rhabditida</taxon>
        <taxon>Tylenchina</taxon>
        <taxon>Panagrolaimomorpha</taxon>
        <taxon>Strongyloidoidea</taxon>
        <taxon>Steinernematidae</taxon>
        <taxon>Steinernema</taxon>
    </lineage>
</organism>
<proteinExistence type="predicted"/>
<dbReference type="Proteomes" id="UP000298663">
    <property type="component" value="Unassembled WGS sequence"/>
</dbReference>
<protein>
    <submittedName>
        <fullName evidence="1">Uncharacterized protein</fullName>
    </submittedName>
</protein>
<keyword evidence="2" id="KW-1185">Reference proteome</keyword>
<gene>
    <name evidence="1" type="ORF">L596_005821</name>
</gene>
<sequence length="86" mass="9852">MLIAQAQVQKRACSVTSDTFCELSIRDSPLPLFQKMSDSIFDRVEVKETDMDAVTVKASIDITREAQKLYKFDKVSVLVWRRSCFS</sequence>
<reference evidence="1 2" key="2">
    <citation type="journal article" date="2019" name="G3 (Bethesda)">
        <title>Hybrid Assembly of the Genome of the Entomopathogenic Nematode Steinernema carpocapsae Identifies the X-Chromosome.</title>
        <authorList>
            <person name="Serra L."/>
            <person name="Macchietto M."/>
            <person name="Macias-Munoz A."/>
            <person name="McGill C.J."/>
            <person name="Rodriguez I.M."/>
            <person name="Rodriguez B."/>
            <person name="Murad R."/>
            <person name="Mortazavi A."/>
        </authorList>
    </citation>
    <scope>NUCLEOTIDE SEQUENCE [LARGE SCALE GENOMIC DNA]</scope>
    <source>
        <strain evidence="1 2">ALL</strain>
    </source>
</reference>
<dbReference type="EMBL" id="AZBU02000001">
    <property type="protein sequence ID" value="TMS39272.1"/>
    <property type="molecule type" value="Genomic_DNA"/>
</dbReference>
<comment type="caution">
    <text evidence="1">The sequence shown here is derived from an EMBL/GenBank/DDBJ whole genome shotgun (WGS) entry which is preliminary data.</text>
</comment>
<evidence type="ECO:0000313" key="1">
    <source>
        <dbReference type="EMBL" id="TMS39272.1"/>
    </source>
</evidence>
<reference evidence="1 2" key="1">
    <citation type="journal article" date="2015" name="Genome Biol.">
        <title>Comparative genomics of Steinernema reveals deeply conserved gene regulatory networks.</title>
        <authorList>
            <person name="Dillman A.R."/>
            <person name="Macchietto M."/>
            <person name="Porter C.F."/>
            <person name="Rogers A."/>
            <person name="Williams B."/>
            <person name="Antoshechkin I."/>
            <person name="Lee M.M."/>
            <person name="Goodwin Z."/>
            <person name="Lu X."/>
            <person name="Lewis E.E."/>
            <person name="Goodrich-Blair H."/>
            <person name="Stock S.P."/>
            <person name="Adams B.J."/>
            <person name="Sternberg P.W."/>
            <person name="Mortazavi A."/>
        </authorList>
    </citation>
    <scope>NUCLEOTIDE SEQUENCE [LARGE SCALE GENOMIC DNA]</scope>
    <source>
        <strain evidence="1 2">ALL</strain>
    </source>
</reference>
<evidence type="ECO:0000313" key="2">
    <source>
        <dbReference type="Proteomes" id="UP000298663"/>
    </source>
</evidence>
<accession>A0A4U8V0H6</accession>
<dbReference type="AlphaFoldDB" id="A0A4U8V0H6"/>